<proteinExistence type="predicted"/>
<organism evidence="1">
    <name type="scientific">Sesamum radiatum</name>
    <name type="common">Black benniseed</name>
    <dbReference type="NCBI Taxonomy" id="300843"/>
    <lineage>
        <taxon>Eukaryota</taxon>
        <taxon>Viridiplantae</taxon>
        <taxon>Streptophyta</taxon>
        <taxon>Embryophyta</taxon>
        <taxon>Tracheophyta</taxon>
        <taxon>Spermatophyta</taxon>
        <taxon>Magnoliopsida</taxon>
        <taxon>eudicotyledons</taxon>
        <taxon>Gunneridae</taxon>
        <taxon>Pentapetalae</taxon>
        <taxon>asterids</taxon>
        <taxon>lamiids</taxon>
        <taxon>Lamiales</taxon>
        <taxon>Pedaliaceae</taxon>
        <taxon>Sesamum</taxon>
    </lineage>
</organism>
<dbReference type="EMBL" id="JACGWJ010000026">
    <property type="protein sequence ID" value="KAL0312390.1"/>
    <property type="molecule type" value="Genomic_DNA"/>
</dbReference>
<reference evidence="1" key="1">
    <citation type="submission" date="2020-06" db="EMBL/GenBank/DDBJ databases">
        <authorList>
            <person name="Li T."/>
            <person name="Hu X."/>
            <person name="Zhang T."/>
            <person name="Song X."/>
            <person name="Zhang H."/>
            <person name="Dai N."/>
            <person name="Sheng W."/>
            <person name="Hou X."/>
            <person name="Wei L."/>
        </authorList>
    </citation>
    <scope>NUCLEOTIDE SEQUENCE</scope>
    <source>
        <strain evidence="1">G02</strain>
        <tissue evidence="1">Leaf</tissue>
    </source>
</reference>
<dbReference type="AlphaFoldDB" id="A0AAW2KZJ1"/>
<gene>
    <name evidence="1" type="ORF">Sradi_5638300</name>
</gene>
<comment type="caution">
    <text evidence="1">The sequence shown here is derived from an EMBL/GenBank/DDBJ whole genome shotgun (WGS) entry which is preliminary data.</text>
</comment>
<accession>A0AAW2KZJ1</accession>
<reference evidence="1" key="2">
    <citation type="journal article" date="2024" name="Plant">
        <title>Genomic evolution and insights into agronomic trait innovations of Sesamum species.</title>
        <authorList>
            <person name="Miao H."/>
            <person name="Wang L."/>
            <person name="Qu L."/>
            <person name="Liu H."/>
            <person name="Sun Y."/>
            <person name="Le M."/>
            <person name="Wang Q."/>
            <person name="Wei S."/>
            <person name="Zheng Y."/>
            <person name="Lin W."/>
            <person name="Duan Y."/>
            <person name="Cao H."/>
            <person name="Xiong S."/>
            <person name="Wang X."/>
            <person name="Wei L."/>
            <person name="Li C."/>
            <person name="Ma Q."/>
            <person name="Ju M."/>
            <person name="Zhao R."/>
            <person name="Li G."/>
            <person name="Mu C."/>
            <person name="Tian Q."/>
            <person name="Mei H."/>
            <person name="Zhang T."/>
            <person name="Gao T."/>
            <person name="Zhang H."/>
        </authorList>
    </citation>
    <scope>NUCLEOTIDE SEQUENCE</scope>
    <source>
        <strain evidence="1">G02</strain>
    </source>
</reference>
<protein>
    <submittedName>
        <fullName evidence="1">Uncharacterized protein</fullName>
    </submittedName>
</protein>
<sequence>MKEFAVQNPTNATLRASSRSVWGAQGLEPKCTSTSGTGLQLELADLAPAPAPARGSASSWMGQGALCWPGDQASSSRQRKHLMPCPLGFELRLKNEK</sequence>
<name>A0AAW2KZJ1_SESRA</name>
<evidence type="ECO:0000313" key="1">
    <source>
        <dbReference type="EMBL" id="KAL0312390.1"/>
    </source>
</evidence>